<dbReference type="RefSeq" id="WP_330794697.1">
    <property type="nucleotide sequence ID" value="NZ_JAZEWV010000008.1"/>
</dbReference>
<evidence type="ECO:0000259" key="2">
    <source>
        <dbReference type="Pfam" id="PF13581"/>
    </source>
</evidence>
<dbReference type="Proteomes" id="UP001344658">
    <property type="component" value="Unassembled WGS sequence"/>
</dbReference>
<name>A0ABU7PBV0_9ACTN</name>
<dbReference type="InterPro" id="IPR036890">
    <property type="entry name" value="HATPase_C_sf"/>
</dbReference>
<dbReference type="InterPro" id="IPR047718">
    <property type="entry name" value="RsbA-like_anti_sig"/>
</dbReference>
<evidence type="ECO:0000256" key="1">
    <source>
        <dbReference type="ARBA" id="ARBA00022527"/>
    </source>
</evidence>
<keyword evidence="1" id="KW-0723">Serine/threonine-protein kinase</keyword>
<gene>
    <name evidence="4" type="ORF">V2S66_12350</name>
</gene>
<sequence>MSETFRHPALFYRGDAEYLDALVPFVRDGLDAGDRVAVAVPGERGELLRSALGAADAARVRFTDMARAGRNPGRIIPSVLTAFCDDRAAASDAQRGVRIVGEPVWPGRTAVEYAACVQQEALINTAFEGRPITILCPYDASGLPAEALADAHVTHPAVIDGGAERSSPDYDPQRAIAAHDLAPAQPADAACFPFERERLRDARQFAVASAAALGLTGRLLDDLALAVAELTTNSVLYGGGSGVVGVWAEDGQVVCQVQDAGLLADPLAGCRVPPPGRPGGRGLLMVHQIADLVRVHSGADGTAVRLFLALPDHDPAATLAEAVTTPGLTPA</sequence>
<accession>A0ABU7PBV0</accession>
<feature type="domain" description="MEDS" evidence="3">
    <location>
        <begin position="6"/>
        <end position="156"/>
    </location>
</feature>
<dbReference type="Pfam" id="PF14417">
    <property type="entry name" value="MEDS"/>
    <property type="match status" value="1"/>
</dbReference>
<organism evidence="4 5">
    <name type="scientific">Actinacidiphila polyblastidii</name>
    <dbReference type="NCBI Taxonomy" id="3110430"/>
    <lineage>
        <taxon>Bacteria</taxon>
        <taxon>Bacillati</taxon>
        <taxon>Actinomycetota</taxon>
        <taxon>Actinomycetes</taxon>
        <taxon>Kitasatosporales</taxon>
        <taxon>Streptomycetaceae</taxon>
        <taxon>Actinacidiphila</taxon>
    </lineage>
</organism>
<dbReference type="InterPro" id="IPR050267">
    <property type="entry name" value="Anti-sigma-factor_SerPK"/>
</dbReference>
<dbReference type="PANTHER" id="PTHR35526:SF3">
    <property type="entry name" value="ANTI-SIGMA-F FACTOR RSBW"/>
    <property type="match status" value="1"/>
</dbReference>
<dbReference type="Gene3D" id="3.30.565.10">
    <property type="entry name" value="Histidine kinase-like ATPase, C-terminal domain"/>
    <property type="match status" value="1"/>
</dbReference>
<evidence type="ECO:0000313" key="5">
    <source>
        <dbReference type="Proteomes" id="UP001344658"/>
    </source>
</evidence>
<keyword evidence="5" id="KW-1185">Reference proteome</keyword>
<dbReference type="InterPro" id="IPR003594">
    <property type="entry name" value="HATPase_dom"/>
</dbReference>
<dbReference type="Pfam" id="PF13581">
    <property type="entry name" value="HATPase_c_2"/>
    <property type="match status" value="1"/>
</dbReference>
<keyword evidence="4" id="KW-0808">Transferase</keyword>
<proteinExistence type="predicted"/>
<dbReference type="PANTHER" id="PTHR35526">
    <property type="entry name" value="ANTI-SIGMA-F FACTOR RSBW-RELATED"/>
    <property type="match status" value="1"/>
</dbReference>
<dbReference type="NCBIfam" id="NF041045">
    <property type="entry name" value="RsbA_anti_sig"/>
    <property type="match status" value="1"/>
</dbReference>
<keyword evidence="4" id="KW-0418">Kinase</keyword>
<feature type="domain" description="Histidine kinase/HSP90-like ATPase" evidence="2">
    <location>
        <begin position="192"/>
        <end position="306"/>
    </location>
</feature>
<dbReference type="GO" id="GO:0016301">
    <property type="term" value="F:kinase activity"/>
    <property type="evidence" value="ECO:0007669"/>
    <property type="project" value="UniProtKB-KW"/>
</dbReference>
<dbReference type="SUPFAM" id="SSF55874">
    <property type="entry name" value="ATPase domain of HSP90 chaperone/DNA topoisomerase II/histidine kinase"/>
    <property type="match status" value="1"/>
</dbReference>
<reference evidence="4 5" key="1">
    <citation type="submission" date="2023-12" db="EMBL/GenBank/DDBJ databases">
        <title>Streptomyces sp. V4-01.</title>
        <authorList>
            <person name="Somphong A."/>
            <person name="Phongsopitanun W."/>
        </authorList>
    </citation>
    <scope>NUCLEOTIDE SEQUENCE [LARGE SCALE GENOMIC DNA]</scope>
    <source>
        <strain evidence="4 5">V4-01</strain>
    </source>
</reference>
<comment type="caution">
    <text evidence="4">The sequence shown here is derived from an EMBL/GenBank/DDBJ whole genome shotgun (WGS) entry which is preliminary data.</text>
</comment>
<dbReference type="InterPro" id="IPR025847">
    <property type="entry name" value="MEDS_domain"/>
</dbReference>
<protein>
    <submittedName>
        <fullName evidence="4">Sensor histidine kinase</fullName>
    </submittedName>
</protein>
<evidence type="ECO:0000313" key="4">
    <source>
        <dbReference type="EMBL" id="MEE4542757.1"/>
    </source>
</evidence>
<dbReference type="EMBL" id="JAZEWV010000008">
    <property type="protein sequence ID" value="MEE4542757.1"/>
    <property type="molecule type" value="Genomic_DNA"/>
</dbReference>
<evidence type="ECO:0000259" key="3">
    <source>
        <dbReference type="Pfam" id="PF14417"/>
    </source>
</evidence>